<sequence length="511" mass="56431">MESHQKKRETMEEEDRLSSLPDDLLHSILREVPLKHAARTSALSQQWASRWLRALASSSVIDFTDRDFARGQTPARAAATVSRCLQLHADNGAPLDVFRVALDGCDGAFERDVVGWVASAVARGAREVEVDLTPAHGNRAQQLDADQDGATFMELPGDVFLTENSLARLSLDRFSLRAVTPGAPGLAGLRSLSLSRADVTDEAVQAVVSSCRLLEFLSLSSCHLLTSVRISGDNLQRLELVRCPAVQELRVAAPALESFVFHGDVVDLYDWESEEVVGVDMGATPVLRDAYLSHIGFGTADDVDIKEYAYFDFMRRVAHAPTLTLCSVGMRHIRAQLNYDDLMEIDMTNIEELQLLMASLDEDDLEALFSFLQLNPITILDRLFIRLPIDAAEASGVAAAPIHKAQGSFIADYVDNLVLDHLRLIKVVNFRGTRCELVMISFLLKKAPALEQLVLVAVEEERGASGDELLKIIQGKVSAMQKASPEVRVTVCRPSEDRSQNPAHTRFYHEE</sequence>
<evidence type="ECO:0008006" key="5">
    <source>
        <dbReference type="Google" id="ProtNLM"/>
    </source>
</evidence>
<name>A0A5J9UFK6_9POAL</name>
<evidence type="ECO:0000313" key="4">
    <source>
        <dbReference type="Proteomes" id="UP000324897"/>
    </source>
</evidence>
<proteinExistence type="predicted"/>
<protein>
    <recommendedName>
        <fullName evidence="5">F-box domain-containing protein</fullName>
    </recommendedName>
</protein>
<dbReference type="InterPro" id="IPR001810">
    <property type="entry name" value="F-box_dom"/>
</dbReference>
<organism evidence="3 4">
    <name type="scientific">Eragrostis curvula</name>
    <name type="common">weeping love grass</name>
    <dbReference type="NCBI Taxonomy" id="38414"/>
    <lineage>
        <taxon>Eukaryota</taxon>
        <taxon>Viridiplantae</taxon>
        <taxon>Streptophyta</taxon>
        <taxon>Embryophyta</taxon>
        <taxon>Tracheophyta</taxon>
        <taxon>Spermatophyta</taxon>
        <taxon>Magnoliopsida</taxon>
        <taxon>Liliopsida</taxon>
        <taxon>Poales</taxon>
        <taxon>Poaceae</taxon>
        <taxon>PACMAD clade</taxon>
        <taxon>Chloridoideae</taxon>
        <taxon>Eragrostideae</taxon>
        <taxon>Eragrostidinae</taxon>
        <taxon>Eragrostis</taxon>
    </lineage>
</organism>
<dbReference type="SUPFAM" id="SSF81383">
    <property type="entry name" value="F-box domain"/>
    <property type="match status" value="1"/>
</dbReference>
<dbReference type="Pfam" id="PF23622">
    <property type="entry name" value="LRR_At1g61320_AtMIF1"/>
    <property type="match status" value="1"/>
</dbReference>
<comment type="caution">
    <text evidence="3">The sequence shown here is derived from an EMBL/GenBank/DDBJ whole genome shotgun (WGS) entry which is preliminary data.</text>
</comment>
<dbReference type="Gramene" id="TVU22519">
    <property type="protein sequence ID" value="TVU22519"/>
    <property type="gene ID" value="EJB05_32225"/>
</dbReference>
<dbReference type="InterPro" id="IPR053772">
    <property type="entry name" value="At1g61320/At1g61330-like"/>
</dbReference>
<reference evidence="3 4" key="1">
    <citation type="journal article" date="2019" name="Sci. Rep.">
        <title>A high-quality genome of Eragrostis curvula grass provides insights into Poaceae evolution and supports new strategies to enhance forage quality.</title>
        <authorList>
            <person name="Carballo J."/>
            <person name="Santos B.A.C.M."/>
            <person name="Zappacosta D."/>
            <person name="Garbus I."/>
            <person name="Selva J.P."/>
            <person name="Gallo C.A."/>
            <person name="Diaz A."/>
            <person name="Albertini E."/>
            <person name="Caccamo M."/>
            <person name="Echenique V."/>
        </authorList>
    </citation>
    <scope>NUCLEOTIDE SEQUENCE [LARGE SCALE GENOMIC DNA]</scope>
    <source>
        <strain evidence="4">cv. Victoria</strain>
        <tissue evidence="3">Leaf</tissue>
    </source>
</reference>
<dbReference type="SUPFAM" id="SSF52047">
    <property type="entry name" value="RNI-like"/>
    <property type="match status" value="1"/>
</dbReference>
<dbReference type="Pfam" id="PF00646">
    <property type="entry name" value="F-box"/>
    <property type="match status" value="1"/>
</dbReference>
<dbReference type="Gene3D" id="3.80.10.10">
    <property type="entry name" value="Ribonuclease Inhibitor"/>
    <property type="match status" value="1"/>
</dbReference>
<gene>
    <name evidence="3" type="ORF">EJB05_32225</name>
</gene>
<dbReference type="EMBL" id="RWGY01000026">
    <property type="protein sequence ID" value="TVU22519.1"/>
    <property type="molecule type" value="Genomic_DNA"/>
</dbReference>
<dbReference type="Proteomes" id="UP000324897">
    <property type="component" value="Unassembled WGS sequence"/>
</dbReference>
<dbReference type="PANTHER" id="PTHR34145:SF65">
    <property type="entry name" value="FBD DOMAIN-CONTAINING PROTEIN"/>
    <property type="match status" value="1"/>
</dbReference>
<dbReference type="InterPro" id="IPR055357">
    <property type="entry name" value="LRR_At1g61320_AtMIF1"/>
</dbReference>
<feature type="domain" description="At1g61320/AtMIF1 LRR" evidence="2">
    <location>
        <begin position="162"/>
        <end position="468"/>
    </location>
</feature>
<keyword evidence="4" id="KW-1185">Reference proteome</keyword>
<evidence type="ECO:0000313" key="3">
    <source>
        <dbReference type="EMBL" id="TVU22519.1"/>
    </source>
</evidence>
<evidence type="ECO:0000259" key="1">
    <source>
        <dbReference type="Pfam" id="PF00646"/>
    </source>
</evidence>
<evidence type="ECO:0000259" key="2">
    <source>
        <dbReference type="Pfam" id="PF23622"/>
    </source>
</evidence>
<feature type="domain" description="F-box" evidence="1">
    <location>
        <begin position="17"/>
        <end position="51"/>
    </location>
</feature>
<dbReference type="InterPro" id="IPR032675">
    <property type="entry name" value="LRR_dom_sf"/>
</dbReference>
<dbReference type="PANTHER" id="PTHR34145">
    <property type="entry name" value="OS02G0105600 PROTEIN"/>
    <property type="match status" value="1"/>
</dbReference>
<dbReference type="OrthoDB" id="673865at2759"/>
<accession>A0A5J9UFK6</accession>
<dbReference type="AlphaFoldDB" id="A0A5J9UFK6"/>
<dbReference type="InterPro" id="IPR036047">
    <property type="entry name" value="F-box-like_dom_sf"/>
</dbReference>
<feature type="non-terminal residue" evidence="3">
    <location>
        <position position="1"/>
    </location>
</feature>